<dbReference type="Gene3D" id="3.40.50.1240">
    <property type="entry name" value="Phosphoglycerate mutase-like"/>
    <property type="match status" value="1"/>
</dbReference>
<reference evidence="1 2" key="1">
    <citation type="submission" date="2019-09" db="EMBL/GenBank/DDBJ databases">
        <title>Parvibaculum sedimenti sp. nov., isolated from sediment.</title>
        <authorList>
            <person name="Wang Y."/>
        </authorList>
    </citation>
    <scope>NUCLEOTIDE SEQUENCE [LARGE SCALE GENOMIC DNA]</scope>
    <source>
        <strain evidence="1 2">HXT-9</strain>
    </source>
</reference>
<dbReference type="Pfam" id="PF00300">
    <property type="entry name" value="His_Phos_1"/>
    <property type="match status" value="1"/>
</dbReference>
<dbReference type="PANTHER" id="PTHR48100">
    <property type="entry name" value="BROAD-SPECIFICITY PHOSPHATASE YOR283W-RELATED"/>
    <property type="match status" value="1"/>
</dbReference>
<dbReference type="InterPro" id="IPR013078">
    <property type="entry name" value="His_Pase_superF_clade-1"/>
</dbReference>
<proteinExistence type="predicted"/>
<dbReference type="InterPro" id="IPR050275">
    <property type="entry name" value="PGM_Phosphatase"/>
</dbReference>
<keyword evidence="2" id="KW-1185">Reference proteome</keyword>
<dbReference type="GO" id="GO:0005737">
    <property type="term" value="C:cytoplasm"/>
    <property type="evidence" value="ECO:0007669"/>
    <property type="project" value="TreeGrafter"/>
</dbReference>
<dbReference type="SUPFAM" id="SSF53254">
    <property type="entry name" value="Phosphoglycerate mutase-like"/>
    <property type="match status" value="1"/>
</dbReference>
<sequence>MPTLYMIRHGEAASGWDADMDPGLSEKGRAQSEAVAREIEARVGKRLPLISSPLRRCRETSEPLARTWSASTRVDERVGEIPSPVHDLKERGEWLRSLMAGSWNGVAPQGGVDLHAWRRGVVEALVRLEEDTVIFSHFVAINVAAGAALFDERVILFKPDNCSVTVFETRGTSLSLVEKGREAETKVN</sequence>
<name>A0A6N6VJ82_9HYPH</name>
<accession>A0A6N6VJ82</accession>
<dbReference type="SMART" id="SM00855">
    <property type="entry name" value="PGAM"/>
    <property type="match status" value="1"/>
</dbReference>
<dbReference type="RefSeq" id="WP_152215934.1">
    <property type="nucleotide sequence ID" value="NZ_JBAQYD010000374.1"/>
</dbReference>
<gene>
    <name evidence="1" type="ORF">F2P47_08575</name>
</gene>
<organism evidence="1 2">
    <name type="scientific">Parvibaculum sedimenti</name>
    <dbReference type="NCBI Taxonomy" id="2608632"/>
    <lineage>
        <taxon>Bacteria</taxon>
        <taxon>Pseudomonadati</taxon>
        <taxon>Pseudomonadota</taxon>
        <taxon>Alphaproteobacteria</taxon>
        <taxon>Hyphomicrobiales</taxon>
        <taxon>Parvibaculaceae</taxon>
        <taxon>Parvibaculum</taxon>
    </lineage>
</organism>
<evidence type="ECO:0000313" key="2">
    <source>
        <dbReference type="Proteomes" id="UP000468901"/>
    </source>
</evidence>
<dbReference type="InterPro" id="IPR029033">
    <property type="entry name" value="His_PPase_superfam"/>
</dbReference>
<dbReference type="EMBL" id="WESC01000006">
    <property type="protein sequence ID" value="KAB7740571.1"/>
    <property type="molecule type" value="Genomic_DNA"/>
</dbReference>
<comment type="caution">
    <text evidence="1">The sequence shown here is derived from an EMBL/GenBank/DDBJ whole genome shotgun (WGS) entry which is preliminary data.</text>
</comment>
<dbReference type="GO" id="GO:0016791">
    <property type="term" value="F:phosphatase activity"/>
    <property type="evidence" value="ECO:0007669"/>
    <property type="project" value="TreeGrafter"/>
</dbReference>
<dbReference type="CDD" id="cd07067">
    <property type="entry name" value="HP_PGM_like"/>
    <property type="match status" value="1"/>
</dbReference>
<dbReference type="Proteomes" id="UP000468901">
    <property type="component" value="Unassembled WGS sequence"/>
</dbReference>
<dbReference type="PANTHER" id="PTHR48100:SF1">
    <property type="entry name" value="HISTIDINE PHOSPHATASE FAMILY PROTEIN-RELATED"/>
    <property type="match status" value="1"/>
</dbReference>
<protein>
    <submittedName>
        <fullName evidence="1">Histidine phosphatase family protein</fullName>
    </submittedName>
</protein>
<evidence type="ECO:0000313" key="1">
    <source>
        <dbReference type="EMBL" id="KAB7740571.1"/>
    </source>
</evidence>
<dbReference type="AlphaFoldDB" id="A0A6N6VJ82"/>